<organism evidence="2 3">
    <name type="scientific">Mikania micrantha</name>
    <name type="common">bitter vine</name>
    <dbReference type="NCBI Taxonomy" id="192012"/>
    <lineage>
        <taxon>Eukaryota</taxon>
        <taxon>Viridiplantae</taxon>
        <taxon>Streptophyta</taxon>
        <taxon>Embryophyta</taxon>
        <taxon>Tracheophyta</taxon>
        <taxon>Spermatophyta</taxon>
        <taxon>Magnoliopsida</taxon>
        <taxon>eudicotyledons</taxon>
        <taxon>Gunneridae</taxon>
        <taxon>Pentapetalae</taxon>
        <taxon>asterids</taxon>
        <taxon>campanulids</taxon>
        <taxon>Asterales</taxon>
        <taxon>Asteraceae</taxon>
        <taxon>Asteroideae</taxon>
        <taxon>Heliantheae alliance</taxon>
        <taxon>Eupatorieae</taxon>
        <taxon>Mikania</taxon>
    </lineage>
</organism>
<dbReference type="AlphaFoldDB" id="A0A5N6LBK2"/>
<evidence type="ECO:0000256" key="1">
    <source>
        <dbReference type="SAM" id="MobiDB-lite"/>
    </source>
</evidence>
<keyword evidence="3" id="KW-1185">Reference proteome</keyword>
<dbReference type="Proteomes" id="UP000326396">
    <property type="component" value="Unassembled WGS sequence"/>
</dbReference>
<gene>
    <name evidence="2" type="ORF">E3N88_44581</name>
</gene>
<sequence length="181" mass="20316">MIREGRVDQIELSAGGEERKCNSEVASGEERNGGFRSHSLRGNRSLRGSVFAGREDLCLPNGDELPVMLFRCTYQMIKMARNQRERTINLELKLWLYDAHRSRSRTVMKLPVMLFGAYVGRWPVAVRGSNEMKTRDTVLVSNRCLRGALDGGGEEVGGGDGFERNQGRWAVGVNEGLKKLR</sequence>
<dbReference type="EMBL" id="SZYD01001863">
    <property type="protein sequence ID" value="KAD0221963.1"/>
    <property type="molecule type" value="Genomic_DNA"/>
</dbReference>
<protein>
    <submittedName>
        <fullName evidence="2">Uncharacterized protein</fullName>
    </submittedName>
</protein>
<evidence type="ECO:0000313" key="2">
    <source>
        <dbReference type="EMBL" id="KAD0221963.1"/>
    </source>
</evidence>
<comment type="caution">
    <text evidence="2">The sequence shown here is derived from an EMBL/GenBank/DDBJ whole genome shotgun (WGS) entry which is preliminary data.</text>
</comment>
<feature type="region of interest" description="Disordered" evidence="1">
    <location>
        <begin position="13"/>
        <end position="39"/>
    </location>
</feature>
<feature type="compositionally biased region" description="Basic and acidic residues" evidence="1">
    <location>
        <begin position="16"/>
        <end position="33"/>
    </location>
</feature>
<reference evidence="2 3" key="1">
    <citation type="submission" date="2019-05" db="EMBL/GenBank/DDBJ databases">
        <title>Mikania micrantha, genome provides insights into the molecular mechanism of rapid growth.</title>
        <authorList>
            <person name="Liu B."/>
        </authorList>
    </citation>
    <scope>NUCLEOTIDE SEQUENCE [LARGE SCALE GENOMIC DNA]</scope>
    <source>
        <strain evidence="2">NLD-2019</strain>
        <tissue evidence="2">Leaf</tissue>
    </source>
</reference>
<accession>A0A5N6LBK2</accession>
<proteinExistence type="predicted"/>
<name>A0A5N6LBK2_9ASTR</name>
<evidence type="ECO:0000313" key="3">
    <source>
        <dbReference type="Proteomes" id="UP000326396"/>
    </source>
</evidence>